<organism evidence="9 10">
    <name type="scientific">Rahnella sikkimica</name>
    <dbReference type="NCBI Taxonomy" id="1805933"/>
    <lineage>
        <taxon>Bacteria</taxon>
        <taxon>Pseudomonadati</taxon>
        <taxon>Pseudomonadota</taxon>
        <taxon>Gammaproteobacteria</taxon>
        <taxon>Enterobacterales</taxon>
        <taxon>Yersiniaceae</taxon>
        <taxon>Rahnella</taxon>
    </lineage>
</organism>
<keyword evidence="7" id="KW-0479">Metal-binding</keyword>
<feature type="transmembrane region" description="Helical" evidence="8">
    <location>
        <begin position="158"/>
        <end position="176"/>
    </location>
</feature>
<feature type="transmembrane region" description="Helical" evidence="8">
    <location>
        <begin position="236"/>
        <end position="255"/>
    </location>
</feature>
<dbReference type="GO" id="GO:0044038">
    <property type="term" value="P:cell wall macromolecule biosynthetic process"/>
    <property type="evidence" value="ECO:0007669"/>
    <property type="project" value="TreeGrafter"/>
</dbReference>
<feature type="binding site" evidence="7">
    <location>
        <position position="211"/>
    </location>
    <ligand>
        <name>Mg(2+)</name>
        <dbReference type="ChEBI" id="CHEBI:18420"/>
    </ligand>
</feature>
<feature type="transmembrane region" description="Helical" evidence="8">
    <location>
        <begin position="6"/>
        <end position="25"/>
    </location>
</feature>
<dbReference type="KEGG" id="rox:BV494_19805"/>
<evidence type="ECO:0000256" key="6">
    <source>
        <dbReference type="ARBA" id="ARBA00023136"/>
    </source>
</evidence>
<feature type="transmembrane region" description="Helical" evidence="8">
    <location>
        <begin position="132"/>
        <end position="151"/>
    </location>
</feature>
<evidence type="ECO:0000256" key="7">
    <source>
        <dbReference type="PIRSR" id="PIRSR600715-1"/>
    </source>
</evidence>
<evidence type="ECO:0000256" key="2">
    <source>
        <dbReference type="ARBA" id="ARBA00022475"/>
    </source>
</evidence>
<dbReference type="EMBL" id="CP019062">
    <property type="protein sequence ID" value="AVF37017.1"/>
    <property type="molecule type" value="Genomic_DNA"/>
</dbReference>
<dbReference type="Pfam" id="PF00953">
    <property type="entry name" value="Glycos_transf_4"/>
    <property type="match status" value="1"/>
</dbReference>
<feature type="transmembrane region" description="Helical" evidence="8">
    <location>
        <begin position="101"/>
        <end position="126"/>
    </location>
</feature>
<evidence type="ECO:0000313" key="10">
    <source>
        <dbReference type="Proteomes" id="UP000239197"/>
    </source>
</evidence>
<evidence type="ECO:0008006" key="11">
    <source>
        <dbReference type="Google" id="ProtNLM"/>
    </source>
</evidence>
<dbReference type="PANTHER" id="PTHR22926">
    <property type="entry name" value="PHOSPHO-N-ACETYLMURAMOYL-PENTAPEPTIDE-TRANSFERASE"/>
    <property type="match status" value="1"/>
</dbReference>
<keyword evidence="6 8" id="KW-0472">Membrane</keyword>
<comment type="subcellular location">
    <subcellularLocation>
        <location evidence="1">Cell membrane</location>
        <topology evidence="1">Multi-pass membrane protein</topology>
    </subcellularLocation>
</comment>
<keyword evidence="7" id="KW-0460">Magnesium</keyword>
<evidence type="ECO:0000256" key="1">
    <source>
        <dbReference type="ARBA" id="ARBA00004651"/>
    </source>
</evidence>
<evidence type="ECO:0000256" key="3">
    <source>
        <dbReference type="ARBA" id="ARBA00022679"/>
    </source>
</evidence>
<evidence type="ECO:0000256" key="5">
    <source>
        <dbReference type="ARBA" id="ARBA00022989"/>
    </source>
</evidence>
<evidence type="ECO:0000256" key="4">
    <source>
        <dbReference type="ARBA" id="ARBA00022692"/>
    </source>
</evidence>
<comment type="cofactor">
    <cofactor evidence="7">
        <name>Mg(2+)</name>
        <dbReference type="ChEBI" id="CHEBI:18420"/>
    </cofactor>
</comment>
<keyword evidence="3" id="KW-0808">Transferase</keyword>
<dbReference type="GO" id="GO:0009103">
    <property type="term" value="P:lipopolysaccharide biosynthetic process"/>
    <property type="evidence" value="ECO:0007669"/>
    <property type="project" value="TreeGrafter"/>
</dbReference>
<keyword evidence="10" id="KW-1185">Reference proteome</keyword>
<dbReference type="OrthoDB" id="9783652at2"/>
<dbReference type="CDD" id="cd06854">
    <property type="entry name" value="GT_WbpL_WbcO_like"/>
    <property type="match status" value="1"/>
</dbReference>
<dbReference type="Proteomes" id="UP000239197">
    <property type="component" value="Chromosome"/>
</dbReference>
<accession>A0A2L1UVT3</accession>
<feature type="transmembrane region" description="Helical" evidence="8">
    <location>
        <begin position="212"/>
        <end position="230"/>
    </location>
</feature>
<feature type="transmembrane region" description="Helical" evidence="8">
    <location>
        <begin position="285"/>
        <end position="304"/>
    </location>
</feature>
<feature type="transmembrane region" description="Helical" evidence="8">
    <location>
        <begin position="182"/>
        <end position="200"/>
    </location>
</feature>
<dbReference type="GO" id="GO:0005886">
    <property type="term" value="C:plasma membrane"/>
    <property type="evidence" value="ECO:0007669"/>
    <property type="project" value="UniProtKB-SubCell"/>
</dbReference>
<keyword evidence="5 8" id="KW-1133">Transmembrane helix</keyword>
<keyword evidence="4 8" id="KW-0812">Transmembrane</keyword>
<proteinExistence type="predicted"/>
<evidence type="ECO:0000313" key="9">
    <source>
        <dbReference type="EMBL" id="AVF37017.1"/>
    </source>
</evidence>
<keyword evidence="2" id="KW-1003">Cell membrane</keyword>
<dbReference type="GO" id="GO:0016780">
    <property type="term" value="F:phosphotransferase activity, for other substituted phosphate groups"/>
    <property type="evidence" value="ECO:0007669"/>
    <property type="project" value="InterPro"/>
</dbReference>
<name>A0A2L1UVT3_9GAMM</name>
<dbReference type="InterPro" id="IPR000715">
    <property type="entry name" value="Glycosyl_transferase_4"/>
</dbReference>
<dbReference type="AlphaFoldDB" id="A0A2L1UVT3"/>
<feature type="transmembrane region" description="Helical" evidence="8">
    <location>
        <begin position="46"/>
        <end position="67"/>
    </location>
</feature>
<dbReference type="GO" id="GO:0046872">
    <property type="term" value="F:metal ion binding"/>
    <property type="evidence" value="ECO:0007669"/>
    <property type="project" value="UniProtKB-KW"/>
</dbReference>
<evidence type="ECO:0000256" key="8">
    <source>
        <dbReference type="SAM" id="Phobius"/>
    </source>
</evidence>
<gene>
    <name evidence="9" type="ORF">BV494_19805</name>
</gene>
<dbReference type="GO" id="GO:0071555">
    <property type="term" value="P:cell wall organization"/>
    <property type="evidence" value="ECO:0007669"/>
    <property type="project" value="TreeGrafter"/>
</dbReference>
<feature type="binding site" evidence="7">
    <location>
        <position position="150"/>
    </location>
    <ligand>
        <name>Mg(2+)</name>
        <dbReference type="ChEBI" id="CHEBI:18420"/>
    </ligand>
</feature>
<sequence length="334" mass="36660">MLLSILLISVLLSWLLTAVFRQYAIRHHVMDIPNARSSHSVPTPRGGGMAVVISFLIALTGFCGTVIGFSSIWLWITLALLLIAAVGFIDDHRSLSPRLRLSVQFLSAALVLLGMGNVPALSLAGWIFPPAWWIWGLLAIGLVWFINLYNFMDGIDGLASGEAIIVGIAISVLHWIEGDSSAVSYISLILSATCLGFFFWNRPPAKIFMGDGCSGFLGLAMGTMMLVDAMKDPERLWAWLILLGVFVVDATWTLLTRWKQGNRLSEAHRSHAYQQAALRWGHGKVTASVAGITLIWLMPMAWLVFSDRCYGIVALVIAYAPLCVMAKRLNAGRM</sequence>
<feature type="transmembrane region" description="Helical" evidence="8">
    <location>
        <begin position="73"/>
        <end position="89"/>
    </location>
</feature>
<dbReference type="PANTHER" id="PTHR22926:SF3">
    <property type="entry name" value="UNDECAPRENYL-PHOSPHATE ALPHA-N-ACETYLGLUCOSAMINYL 1-PHOSPHATE TRANSFERASE"/>
    <property type="match status" value="1"/>
</dbReference>
<feature type="transmembrane region" description="Helical" evidence="8">
    <location>
        <begin position="310"/>
        <end position="329"/>
    </location>
</feature>
<protein>
    <recommendedName>
        <fullName evidence="11">Glycosyl transferase</fullName>
    </recommendedName>
</protein>
<reference evidence="10" key="1">
    <citation type="submission" date="2017-01" db="EMBL/GenBank/DDBJ databases">
        <title>Genome sequence of Rouxiella sp. ERMR1:05.</title>
        <authorList>
            <person name="Kumar R."/>
            <person name="Singh D."/>
            <person name="Kumar S."/>
        </authorList>
    </citation>
    <scope>NUCLEOTIDE SEQUENCE [LARGE SCALE GENOMIC DNA]</scope>
    <source>
        <strain evidence="10">ERMR1:05</strain>
    </source>
</reference>